<organism evidence="2 3">
    <name type="scientific">Nocardioides marmoribigeumensis</name>
    <dbReference type="NCBI Taxonomy" id="433649"/>
    <lineage>
        <taxon>Bacteria</taxon>
        <taxon>Bacillati</taxon>
        <taxon>Actinomycetota</taxon>
        <taxon>Actinomycetes</taxon>
        <taxon>Propionibacteriales</taxon>
        <taxon>Nocardioidaceae</taxon>
        <taxon>Nocardioides</taxon>
    </lineage>
</organism>
<dbReference type="EMBL" id="JAVDYG010000001">
    <property type="protein sequence ID" value="MDR7363851.1"/>
    <property type="molecule type" value="Genomic_DNA"/>
</dbReference>
<gene>
    <name evidence="2" type="ORF">J2S63_003404</name>
</gene>
<evidence type="ECO:0000313" key="3">
    <source>
        <dbReference type="Proteomes" id="UP001183648"/>
    </source>
</evidence>
<reference evidence="2 3" key="1">
    <citation type="submission" date="2023-07" db="EMBL/GenBank/DDBJ databases">
        <title>Sequencing the genomes of 1000 actinobacteria strains.</title>
        <authorList>
            <person name="Klenk H.-P."/>
        </authorList>
    </citation>
    <scope>NUCLEOTIDE SEQUENCE [LARGE SCALE GENOMIC DNA]</scope>
    <source>
        <strain evidence="2 3">DSM 19426</strain>
    </source>
</reference>
<dbReference type="Proteomes" id="UP001183648">
    <property type="component" value="Unassembled WGS sequence"/>
</dbReference>
<comment type="caution">
    <text evidence="2">The sequence shown here is derived from an EMBL/GenBank/DDBJ whole genome shotgun (WGS) entry which is preliminary data.</text>
</comment>
<sequence length="220" mass="23162">MRTPTALVLTAASAALLTSLSFSAAASGGLLRVGARNDARATTSLVNHGPGPALRLANRPGAPPLRVSSSRRVAGLNADRVDGWEASRLRTPVIVYRVGGDDDEGPWVVKTFPGLPAGWYVATYRVRVTFEAPADSHADLSIWFTTSTQPEVGRVDGSQAGGVLVLEATALVDARTPVSLRLHSPWAFNTQGSAVDALDSRVTFVPATALRQARTTYSAD</sequence>
<proteinExistence type="predicted"/>
<dbReference type="RefSeq" id="WP_310304730.1">
    <property type="nucleotide sequence ID" value="NZ_BAAAPS010000005.1"/>
</dbReference>
<keyword evidence="1" id="KW-0732">Signal</keyword>
<evidence type="ECO:0000256" key="1">
    <source>
        <dbReference type="SAM" id="SignalP"/>
    </source>
</evidence>
<keyword evidence="3" id="KW-1185">Reference proteome</keyword>
<accession>A0ABU2BZM1</accession>
<evidence type="ECO:0000313" key="2">
    <source>
        <dbReference type="EMBL" id="MDR7363851.1"/>
    </source>
</evidence>
<protein>
    <submittedName>
        <fullName evidence="2">Uncharacterized protein</fullName>
    </submittedName>
</protein>
<feature type="signal peptide" evidence="1">
    <location>
        <begin position="1"/>
        <end position="24"/>
    </location>
</feature>
<name>A0ABU2BZM1_9ACTN</name>
<feature type="chain" id="PRO_5046039388" evidence="1">
    <location>
        <begin position="25"/>
        <end position="220"/>
    </location>
</feature>